<evidence type="ECO:0000256" key="2">
    <source>
        <dbReference type="ARBA" id="ARBA00022801"/>
    </source>
</evidence>
<sequence>MAYLQLIDNPYYFPAFQRASQVPSKGMGEKSLNQLLSKAIAVNQTVLEIAESIVSEKIEDIKPPVKKKLSQLVVSIQRLRLMAEKGASATSIIQELISLINYKSYLKKSKDWEYRWENVQELINFANQPETMFSDLDDVELGVEEILINSVSSGTPLRKFLHDSMLSTDVGTEEGETEMVTISTCHSAKGLEWPIVFIPGGREELRKKSERKAYRLHSAEKSIFPFYRSEDEGEERMSGVLIYTDQ</sequence>
<dbReference type="Proteomes" id="UP001050691">
    <property type="component" value="Unassembled WGS sequence"/>
</dbReference>
<keyword evidence="2" id="KW-0378">Hydrolase</keyword>
<dbReference type="Gene3D" id="3.40.50.300">
    <property type="entry name" value="P-loop containing nucleotide triphosphate hydrolases"/>
    <property type="match status" value="1"/>
</dbReference>
<dbReference type="InterPro" id="IPR000212">
    <property type="entry name" value="DNA_helicase_UvrD/REP"/>
</dbReference>
<evidence type="ECO:0000259" key="5">
    <source>
        <dbReference type="PROSITE" id="PS51217"/>
    </source>
</evidence>
<organism evidence="6 7">
    <name type="scientific">Clathrus columnatus</name>
    <dbReference type="NCBI Taxonomy" id="1419009"/>
    <lineage>
        <taxon>Eukaryota</taxon>
        <taxon>Fungi</taxon>
        <taxon>Dikarya</taxon>
        <taxon>Basidiomycota</taxon>
        <taxon>Agaricomycotina</taxon>
        <taxon>Agaricomycetes</taxon>
        <taxon>Phallomycetidae</taxon>
        <taxon>Phallales</taxon>
        <taxon>Clathraceae</taxon>
        <taxon>Clathrus</taxon>
    </lineage>
</organism>
<keyword evidence="4" id="KW-0067">ATP-binding</keyword>
<dbReference type="GO" id="GO:0005634">
    <property type="term" value="C:nucleus"/>
    <property type="evidence" value="ECO:0007669"/>
    <property type="project" value="TreeGrafter"/>
</dbReference>
<reference evidence="6" key="1">
    <citation type="submission" date="2021-10" db="EMBL/GenBank/DDBJ databases">
        <title>De novo Genome Assembly of Clathrus columnatus (Basidiomycota, Fungi) Using Illumina and Nanopore Sequence Data.</title>
        <authorList>
            <person name="Ogiso-Tanaka E."/>
            <person name="Itagaki H."/>
            <person name="Hosoya T."/>
            <person name="Hosaka K."/>
        </authorList>
    </citation>
    <scope>NUCLEOTIDE SEQUENCE</scope>
    <source>
        <strain evidence="6">MO-923</strain>
    </source>
</reference>
<evidence type="ECO:0000256" key="4">
    <source>
        <dbReference type="ARBA" id="ARBA00022840"/>
    </source>
</evidence>
<keyword evidence="3" id="KW-0347">Helicase</keyword>
<accession>A0AAV5A797</accession>
<dbReference type="PANTHER" id="PTHR11070">
    <property type="entry name" value="UVRD / RECB / PCRA DNA HELICASE FAMILY MEMBER"/>
    <property type="match status" value="1"/>
</dbReference>
<dbReference type="Gene3D" id="1.10.486.10">
    <property type="entry name" value="PCRA, domain 4"/>
    <property type="match status" value="1"/>
</dbReference>
<dbReference type="GO" id="GO:0043138">
    <property type="term" value="F:3'-5' DNA helicase activity"/>
    <property type="evidence" value="ECO:0007669"/>
    <property type="project" value="TreeGrafter"/>
</dbReference>
<feature type="domain" description="UvrD-like helicase C-terminal" evidence="5">
    <location>
        <begin position="1"/>
        <end position="190"/>
    </location>
</feature>
<dbReference type="InterPro" id="IPR014017">
    <property type="entry name" value="DNA_helicase_UvrD-like_C"/>
</dbReference>
<evidence type="ECO:0000256" key="1">
    <source>
        <dbReference type="ARBA" id="ARBA00022741"/>
    </source>
</evidence>
<dbReference type="EMBL" id="BPWL01000003">
    <property type="protein sequence ID" value="GJJ08619.1"/>
    <property type="molecule type" value="Genomic_DNA"/>
</dbReference>
<dbReference type="GO" id="GO:0003677">
    <property type="term" value="F:DNA binding"/>
    <property type="evidence" value="ECO:0007669"/>
    <property type="project" value="InterPro"/>
</dbReference>
<dbReference type="PROSITE" id="PS51217">
    <property type="entry name" value="UVRD_HELICASE_CTER"/>
    <property type="match status" value="1"/>
</dbReference>
<comment type="caution">
    <text evidence="6">The sequence shown here is derived from an EMBL/GenBank/DDBJ whole genome shotgun (WGS) entry which is preliminary data.</text>
</comment>
<dbReference type="GO" id="GO:0016787">
    <property type="term" value="F:hydrolase activity"/>
    <property type="evidence" value="ECO:0007669"/>
    <property type="project" value="UniProtKB-KW"/>
</dbReference>
<evidence type="ECO:0000313" key="6">
    <source>
        <dbReference type="EMBL" id="GJJ08619.1"/>
    </source>
</evidence>
<dbReference type="GO" id="GO:0000725">
    <property type="term" value="P:recombinational repair"/>
    <property type="evidence" value="ECO:0007669"/>
    <property type="project" value="TreeGrafter"/>
</dbReference>
<dbReference type="GO" id="GO:0005524">
    <property type="term" value="F:ATP binding"/>
    <property type="evidence" value="ECO:0007669"/>
    <property type="project" value="UniProtKB-KW"/>
</dbReference>
<keyword evidence="1" id="KW-0547">Nucleotide-binding</keyword>
<dbReference type="Pfam" id="PF13361">
    <property type="entry name" value="UvrD_C"/>
    <property type="match status" value="1"/>
</dbReference>
<evidence type="ECO:0000313" key="7">
    <source>
        <dbReference type="Proteomes" id="UP001050691"/>
    </source>
</evidence>
<keyword evidence="7" id="KW-1185">Reference proteome</keyword>
<dbReference type="PANTHER" id="PTHR11070:SF2">
    <property type="entry name" value="ATP-DEPENDENT DNA HELICASE SRS2"/>
    <property type="match status" value="1"/>
</dbReference>
<proteinExistence type="predicted"/>
<protein>
    <recommendedName>
        <fullName evidence="5">UvrD-like helicase C-terminal domain-containing protein</fullName>
    </recommendedName>
</protein>
<gene>
    <name evidence="6" type="ORF">Clacol_002838</name>
</gene>
<dbReference type="InterPro" id="IPR027417">
    <property type="entry name" value="P-loop_NTPase"/>
</dbReference>
<dbReference type="AlphaFoldDB" id="A0AAV5A797"/>
<dbReference type="SUPFAM" id="SSF52540">
    <property type="entry name" value="P-loop containing nucleoside triphosphate hydrolases"/>
    <property type="match status" value="1"/>
</dbReference>
<evidence type="ECO:0000256" key="3">
    <source>
        <dbReference type="ARBA" id="ARBA00022806"/>
    </source>
</evidence>
<name>A0AAV5A797_9AGAM</name>